<organism evidence="4 5">
    <name type="scientific">Cyclotella cryptica</name>
    <dbReference type="NCBI Taxonomy" id="29204"/>
    <lineage>
        <taxon>Eukaryota</taxon>
        <taxon>Sar</taxon>
        <taxon>Stramenopiles</taxon>
        <taxon>Ochrophyta</taxon>
        <taxon>Bacillariophyta</taxon>
        <taxon>Coscinodiscophyceae</taxon>
        <taxon>Thalassiosirophycidae</taxon>
        <taxon>Stephanodiscales</taxon>
        <taxon>Stephanodiscaceae</taxon>
        <taxon>Cyclotella</taxon>
    </lineage>
</organism>
<evidence type="ECO:0000256" key="1">
    <source>
        <dbReference type="SAM" id="MobiDB-lite"/>
    </source>
</evidence>
<feature type="compositionally biased region" description="Polar residues" evidence="1">
    <location>
        <begin position="464"/>
        <end position="491"/>
    </location>
</feature>
<keyword evidence="2" id="KW-0472">Membrane</keyword>
<feature type="signal peptide" evidence="3">
    <location>
        <begin position="1"/>
        <end position="21"/>
    </location>
</feature>
<feature type="compositionally biased region" description="Polar residues" evidence="1">
    <location>
        <begin position="275"/>
        <end position="295"/>
    </location>
</feature>
<feature type="region of interest" description="Disordered" evidence="1">
    <location>
        <begin position="774"/>
        <end position="793"/>
    </location>
</feature>
<dbReference type="AlphaFoldDB" id="A0ABD3NNH8"/>
<feature type="compositionally biased region" description="Polar residues" evidence="1">
    <location>
        <begin position="304"/>
        <end position="315"/>
    </location>
</feature>
<reference evidence="4 5" key="1">
    <citation type="journal article" date="2020" name="G3 (Bethesda)">
        <title>Improved Reference Genome for Cyclotella cryptica CCMP332, a Model for Cell Wall Morphogenesis, Salinity Adaptation, and Lipid Production in Diatoms (Bacillariophyta).</title>
        <authorList>
            <person name="Roberts W.R."/>
            <person name="Downey K.M."/>
            <person name="Ruck E.C."/>
            <person name="Traller J.C."/>
            <person name="Alverson A.J."/>
        </authorList>
    </citation>
    <scope>NUCLEOTIDE SEQUENCE [LARGE SCALE GENOMIC DNA]</scope>
    <source>
        <strain evidence="4 5">CCMP332</strain>
    </source>
</reference>
<feature type="compositionally biased region" description="Polar residues" evidence="1">
    <location>
        <begin position="713"/>
        <end position="729"/>
    </location>
</feature>
<dbReference type="Proteomes" id="UP001516023">
    <property type="component" value="Unassembled WGS sequence"/>
</dbReference>
<feature type="compositionally biased region" description="Low complexity" evidence="1">
    <location>
        <begin position="152"/>
        <end position="164"/>
    </location>
</feature>
<evidence type="ECO:0000313" key="4">
    <source>
        <dbReference type="EMBL" id="KAL3777650.1"/>
    </source>
</evidence>
<feature type="transmembrane region" description="Helical" evidence="2">
    <location>
        <begin position="590"/>
        <end position="609"/>
    </location>
</feature>
<feature type="compositionally biased region" description="Low complexity" evidence="1">
    <location>
        <begin position="232"/>
        <end position="243"/>
    </location>
</feature>
<keyword evidence="2" id="KW-0812">Transmembrane</keyword>
<feature type="region of interest" description="Disordered" evidence="1">
    <location>
        <begin position="461"/>
        <end position="500"/>
    </location>
</feature>
<dbReference type="EMBL" id="JABMIG020000448">
    <property type="protein sequence ID" value="KAL3777650.1"/>
    <property type="molecule type" value="Genomic_DNA"/>
</dbReference>
<sequence>MSNFTTRYLLALCAVARAVKSDNLRNGRTRLLARDLGSCTGNEGEWKFALTLDDYPWETSWAIKDSVGDLITSGPPAGMNYVRRGEYEDAGCLPPGDYTLTVKDKSGDGLCCQYGSGKFELTIDDVIVVESDDTKFKTLDFGFTVNAKTEAPSTPRPTNKPTTRPSKKPTKNPSKNPTKAPIQLTKPVIPPITPWPTYEPSNSPIMIPTKSPTTKPSYAPTSSPTAKPTNLPTAKPTNSPTKTPTKHPSKDPTIPPFTSNPTGSPSKTESEFPSKAQSEIPSTTQSQIPSVSDSEIPSHIHSEVPSQSDGSSSLETTEFLTQYASATSNDTVSEYTFPSAYPTTSSTNAPSNTSSESPTKMLSEFPSKFPSDDPTAVSSATPSSIPSSSPSRKRLVVPITPFSLILSTNETEIDIDELDAILTDHLFQQMQTNLPKSTEVSSVDLLLTDITLGQHNLKMDEEAQGSQAKQSPGKQNGSKNETNGVSSSAPTSAPDVPAKTTTHEISVNGDAYFAGNALPTTEQLDDLTKAAFEGEAGNEFVQDLLSADDSGLQSTVSISVPIDTSDKQLTKDFLYSAQTETPSSESSNNALYIVGALFVVGCLLVAAFVHRTRQAQRSREHDIDDFIEEIDEEEEDVDLPKYIDIKPVERVEGGNDCEAIPQAAVNDCTEGCSFYSFFDGINEAPSQASTEVASNQTSSPDRTRQTINDEDNQTIGVANAEDSSNGRSARSTLYKIEENEEDNTDNVGMFCGLNQGHSTNTKLDDKSRFGLENDWGMKPSASEDTNAVQMRRY</sequence>
<protein>
    <submittedName>
        <fullName evidence="4">Uncharacterized protein</fullName>
    </submittedName>
</protein>
<feature type="compositionally biased region" description="Polar residues" evidence="1">
    <location>
        <begin position="256"/>
        <end position="267"/>
    </location>
</feature>
<feature type="region of interest" description="Disordered" evidence="1">
    <location>
        <begin position="690"/>
        <end position="729"/>
    </location>
</feature>
<evidence type="ECO:0000313" key="5">
    <source>
        <dbReference type="Proteomes" id="UP001516023"/>
    </source>
</evidence>
<keyword evidence="5" id="KW-1185">Reference proteome</keyword>
<feature type="compositionally biased region" description="Polar residues" evidence="1">
    <location>
        <begin position="690"/>
        <end position="700"/>
    </location>
</feature>
<evidence type="ECO:0000256" key="3">
    <source>
        <dbReference type="SAM" id="SignalP"/>
    </source>
</evidence>
<feature type="compositionally biased region" description="Low complexity" evidence="1">
    <location>
        <begin position="374"/>
        <end position="390"/>
    </location>
</feature>
<accession>A0ABD3NNH8</accession>
<feature type="compositionally biased region" description="Polar residues" evidence="1">
    <location>
        <begin position="782"/>
        <end position="793"/>
    </location>
</feature>
<comment type="caution">
    <text evidence="4">The sequence shown here is derived from an EMBL/GenBank/DDBJ whole genome shotgun (WGS) entry which is preliminary data.</text>
</comment>
<feature type="chain" id="PRO_5044821861" evidence="3">
    <location>
        <begin position="22"/>
        <end position="793"/>
    </location>
</feature>
<feature type="compositionally biased region" description="Low complexity" evidence="1">
    <location>
        <begin position="339"/>
        <end position="359"/>
    </location>
</feature>
<proteinExistence type="predicted"/>
<evidence type="ECO:0000256" key="2">
    <source>
        <dbReference type="SAM" id="Phobius"/>
    </source>
</evidence>
<gene>
    <name evidence="4" type="ORF">HJC23_005516</name>
</gene>
<keyword evidence="2" id="KW-1133">Transmembrane helix</keyword>
<name>A0ABD3NNH8_9STRA</name>
<feature type="region of interest" description="Disordered" evidence="1">
    <location>
        <begin position="148"/>
        <end position="315"/>
    </location>
</feature>
<feature type="compositionally biased region" description="Polar residues" evidence="1">
    <location>
        <begin position="199"/>
        <end position="231"/>
    </location>
</feature>
<keyword evidence="3" id="KW-0732">Signal</keyword>
<feature type="region of interest" description="Disordered" evidence="1">
    <location>
        <begin position="339"/>
        <end position="393"/>
    </location>
</feature>